<keyword evidence="1" id="KW-0812">Transmembrane</keyword>
<keyword evidence="1" id="KW-0472">Membrane</keyword>
<accession>A0A561UH72</accession>
<feature type="transmembrane region" description="Helical" evidence="1">
    <location>
        <begin position="357"/>
        <end position="377"/>
    </location>
</feature>
<feature type="transmembrane region" description="Helical" evidence="1">
    <location>
        <begin position="398"/>
        <end position="422"/>
    </location>
</feature>
<comment type="caution">
    <text evidence="2">The sequence shown here is derived from an EMBL/GenBank/DDBJ whole genome shotgun (WGS) entry which is preliminary data.</text>
</comment>
<evidence type="ECO:0000313" key="3">
    <source>
        <dbReference type="Proteomes" id="UP000317940"/>
    </source>
</evidence>
<evidence type="ECO:0000256" key="1">
    <source>
        <dbReference type="SAM" id="Phobius"/>
    </source>
</evidence>
<feature type="transmembrane region" description="Helical" evidence="1">
    <location>
        <begin position="470"/>
        <end position="491"/>
    </location>
</feature>
<name>A0A561UH72_9ACTN</name>
<dbReference type="InterPro" id="IPR053145">
    <property type="entry name" value="AB_hydrolase_Est10"/>
</dbReference>
<evidence type="ECO:0008006" key="4">
    <source>
        <dbReference type="Google" id="ProtNLM"/>
    </source>
</evidence>
<feature type="transmembrane region" description="Helical" evidence="1">
    <location>
        <begin position="434"/>
        <end position="458"/>
    </location>
</feature>
<dbReference type="GO" id="GO:0052689">
    <property type="term" value="F:carboxylic ester hydrolase activity"/>
    <property type="evidence" value="ECO:0007669"/>
    <property type="project" value="TreeGrafter"/>
</dbReference>
<keyword evidence="3" id="KW-1185">Reference proteome</keyword>
<dbReference type="Proteomes" id="UP000317940">
    <property type="component" value="Unassembled WGS sequence"/>
</dbReference>
<dbReference type="EMBL" id="VIWT01000001">
    <property type="protein sequence ID" value="TWF98707.1"/>
    <property type="molecule type" value="Genomic_DNA"/>
</dbReference>
<dbReference type="AlphaFoldDB" id="A0A561UH72"/>
<organism evidence="2 3">
    <name type="scientific">Kitasatospora viridis</name>
    <dbReference type="NCBI Taxonomy" id="281105"/>
    <lineage>
        <taxon>Bacteria</taxon>
        <taxon>Bacillati</taxon>
        <taxon>Actinomycetota</taxon>
        <taxon>Actinomycetes</taxon>
        <taxon>Kitasatosporales</taxon>
        <taxon>Streptomycetaceae</taxon>
        <taxon>Kitasatospora</taxon>
    </lineage>
</organism>
<dbReference type="PANTHER" id="PTHR43265:SF1">
    <property type="entry name" value="ESTERASE ESTD"/>
    <property type="match status" value="1"/>
</dbReference>
<evidence type="ECO:0000313" key="2">
    <source>
        <dbReference type="EMBL" id="TWF98707.1"/>
    </source>
</evidence>
<dbReference type="Gene3D" id="3.40.50.1820">
    <property type="entry name" value="alpha/beta hydrolase"/>
    <property type="match status" value="1"/>
</dbReference>
<gene>
    <name evidence="2" type="ORF">FHX73_112528</name>
</gene>
<reference evidence="2 3" key="1">
    <citation type="submission" date="2019-06" db="EMBL/GenBank/DDBJ databases">
        <title>Sequencing the genomes of 1000 actinobacteria strains.</title>
        <authorList>
            <person name="Klenk H.-P."/>
        </authorList>
    </citation>
    <scope>NUCLEOTIDE SEQUENCE [LARGE SCALE GENOMIC DNA]</scope>
    <source>
        <strain evidence="2 3">DSM 44826</strain>
    </source>
</reference>
<dbReference type="SUPFAM" id="SSF53474">
    <property type="entry name" value="alpha/beta-Hydrolases"/>
    <property type="match status" value="1"/>
</dbReference>
<dbReference type="InterPro" id="IPR029058">
    <property type="entry name" value="AB_hydrolase_fold"/>
</dbReference>
<proteinExistence type="predicted"/>
<protein>
    <recommendedName>
        <fullName evidence="4">Peptidase S9 prolyl oligopeptidase catalytic domain-containing protein</fullName>
    </recommendedName>
</protein>
<keyword evidence="1" id="KW-1133">Transmembrane helix</keyword>
<sequence>MTAVTIGSWGVRTGVARRVVRTVRAGLLLLLAAVLAVLVPAAVPASAATGAGAGTDDPSRTAVSFSSADGTVLHGIVLAPHRAAGARGPGLVMVGGAGPVKAADLQDAAAAYARRGITTLVYDKRTAGYSTTHRDYGKLADDALAALAVLRARPDVQPSQAGLWGLSEGAWVVSLAASRSADVDFLITAGAVGITPARQQAWSYGGFLRHAGVSGSLLPTMQVTAIRQLVGAGLFPEADYDPVPVWQRVHQPVLAEWGALDREAAPAESEPIIRQALDRAGNTHYTFRTVPGVRHNLELTHADGYDRPDQLPGDYAAYETAWIDRLSTGLPAVSVDPAPHQDAPSRPLAPLAWYERVWLQALATGVILLGFTGYLLTGTARRLRRRPRPADLPRAARWAALAGTAATLVSLGYLLFLAITAAGITGPVLLGRPVVWLAVQLLAVATVVASGWAAAGALRGRRALTAGSRTRLGLLLTSSAVFLPWALYWGLLLP</sequence>
<dbReference type="PANTHER" id="PTHR43265">
    <property type="entry name" value="ESTERASE ESTD"/>
    <property type="match status" value="1"/>
</dbReference>